<dbReference type="PROSITE" id="PS51464">
    <property type="entry name" value="SIS"/>
    <property type="match status" value="1"/>
</dbReference>
<dbReference type="PANTHER" id="PTHR43443">
    <property type="entry name" value="3-HEXULOSE-6-PHOSPHATE ISOMERASE"/>
    <property type="match status" value="1"/>
</dbReference>
<keyword evidence="3" id="KW-0413">Isomerase</keyword>
<organism evidence="3 4">
    <name type="scientific">Tenuibacillus multivorans</name>
    <dbReference type="NCBI Taxonomy" id="237069"/>
    <lineage>
        <taxon>Bacteria</taxon>
        <taxon>Bacillati</taxon>
        <taxon>Bacillota</taxon>
        <taxon>Bacilli</taxon>
        <taxon>Bacillales</taxon>
        <taxon>Bacillaceae</taxon>
        <taxon>Tenuibacillus</taxon>
    </lineage>
</organism>
<accession>A0A1H0C1S9</accession>
<dbReference type="STRING" id="237069.SAMN05216498_2477"/>
<protein>
    <submittedName>
        <fullName evidence="3">6-phospho-3-hexuloisomerase</fullName>
    </submittedName>
</protein>
<dbReference type="SUPFAM" id="SSF53697">
    <property type="entry name" value="SIS domain"/>
    <property type="match status" value="1"/>
</dbReference>
<dbReference type="NCBIfam" id="TIGR03127">
    <property type="entry name" value="RuMP_HxlB"/>
    <property type="match status" value="1"/>
</dbReference>
<dbReference type="InterPro" id="IPR046348">
    <property type="entry name" value="SIS_dom_sf"/>
</dbReference>
<proteinExistence type="inferred from homology"/>
<evidence type="ECO:0000313" key="4">
    <source>
        <dbReference type="Proteomes" id="UP000199334"/>
    </source>
</evidence>
<evidence type="ECO:0000313" key="3">
    <source>
        <dbReference type="EMBL" id="SDN51853.1"/>
    </source>
</evidence>
<dbReference type="InterPro" id="IPR001347">
    <property type="entry name" value="SIS_dom"/>
</dbReference>
<comment type="similarity">
    <text evidence="1">Belongs to the SIS family. PHI subfamily.</text>
</comment>
<sequence>MKDIITKIAGEISDVLNDVNDEEVTQLAEAIQSSNRVFVAGTGRSGLVARMFAMRLMHSGYTVYVVGETITPSIEEEDLLIVISGSGGTASLVQKVEKAREVGVNVALVTTNSDSPIGKLSDYNIVIPAATKKQLTNRDTIQPLGSQFDQAAHLLLDSIIVYLLEQTTSEQAFLNKKHANLE</sequence>
<dbReference type="PANTHER" id="PTHR43443:SF1">
    <property type="entry name" value="3-HEXULOSE-6-PHOSPHATE ISOMERASE"/>
    <property type="match status" value="1"/>
</dbReference>
<evidence type="ECO:0000259" key="2">
    <source>
        <dbReference type="PROSITE" id="PS51464"/>
    </source>
</evidence>
<keyword evidence="4" id="KW-1185">Reference proteome</keyword>
<dbReference type="Gene3D" id="3.40.50.10490">
    <property type="entry name" value="Glucose-6-phosphate isomerase like protein, domain 1"/>
    <property type="match status" value="1"/>
</dbReference>
<dbReference type="Pfam" id="PF01380">
    <property type="entry name" value="SIS"/>
    <property type="match status" value="1"/>
</dbReference>
<dbReference type="RefSeq" id="WP_093856891.1">
    <property type="nucleotide sequence ID" value="NZ_BJVZ01000015.1"/>
</dbReference>
<dbReference type="GO" id="GO:0016853">
    <property type="term" value="F:isomerase activity"/>
    <property type="evidence" value="ECO:0007669"/>
    <property type="project" value="UniProtKB-KW"/>
</dbReference>
<dbReference type="CDD" id="cd05005">
    <property type="entry name" value="SIS_PHI"/>
    <property type="match status" value="1"/>
</dbReference>
<dbReference type="EMBL" id="FNIG01000005">
    <property type="protein sequence ID" value="SDN51853.1"/>
    <property type="molecule type" value="Genomic_DNA"/>
</dbReference>
<dbReference type="OrthoDB" id="9797832at2"/>
<reference evidence="3 4" key="1">
    <citation type="submission" date="2016-10" db="EMBL/GenBank/DDBJ databases">
        <authorList>
            <person name="de Groot N.N."/>
        </authorList>
    </citation>
    <scope>NUCLEOTIDE SEQUENCE [LARGE SCALE GENOMIC DNA]</scope>
    <source>
        <strain evidence="3 4">CGMCC 1.3442</strain>
    </source>
</reference>
<gene>
    <name evidence="3" type="ORF">SAMN05216498_2477</name>
</gene>
<evidence type="ECO:0000256" key="1">
    <source>
        <dbReference type="ARBA" id="ARBA00009235"/>
    </source>
</evidence>
<feature type="domain" description="SIS" evidence="2">
    <location>
        <begin position="27"/>
        <end position="169"/>
    </location>
</feature>
<name>A0A1H0C1S9_9BACI</name>
<dbReference type="AlphaFoldDB" id="A0A1H0C1S9"/>
<dbReference type="GO" id="GO:0097367">
    <property type="term" value="F:carbohydrate derivative binding"/>
    <property type="evidence" value="ECO:0007669"/>
    <property type="project" value="InterPro"/>
</dbReference>
<dbReference type="InterPro" id="IPR017552">
    <property type="entry name" value="PHI/rmpB"/>
</dbReference>
<dbReference type="GO" id="GO:1901135">
    <property type="term" value="P:carbohydrate derivative metabolic process"/>
    <property type="evidence" value="ECO:0007669"/>
    <property type="project" value="InterPro"/>
</dbReference>
<dbReference type="Proteomes" id="UP000199334">
    <property type="component" value="Unassembled WGS sequence"/>
</dbReference>